<evidence type="ECO:0000256" key="1">
    <source>
        <dbReference type="SAM" id="MobiDB-lite"/>
    </source>
</evidence>
<comment type="caution">
    <text evidence="3">The sequence shown here is derived from an EMBL/GenBank/DDBJ whole genome shotgun (WGS) entry which is preliminary data.</text>
</comment>
<keyword evidence="2" id="KW-0812">Transmembrane</keyword>
<dbReference type="Proteomes" id="UP000548476">
    <property type="component" value="Unassembled WGS sequence"/>
</dbReference>
<keyword evidence="2" id="KW-1133">Transmembrane helix</keyword>
<gene>
    <name evidence="3" type="ORF">HNR73_001519</name>
</gene>
<evidence type="ECO:0008006" key="5">
    <source>
        <dbReference type="Google" id="ProtNLM"/>
    </source>
</evidence>
<reference evidence="3 4" key="1">
    <citation type="submission" date="2020-08" db="EMBL/GenBank/DDBJ databases">
        <title>Genomic Encyclopedia of Type Strains, Phase IV (KMG-IV): sequencing the most valuable type-strain genomes for metagenomic binning, comparative biology and taxonomic classification.</title>
        <authorList>
            <person name="Goeker M."/>
        </authorList>
    </citation>
    <scope>NUCLEOTIDE SEQUENCE [LARGE SCALE GENOMIC DNA]</scope>
    <source>
        <strain evidence="3 4">YIM 65646</strain>
    </source>
</reference>
<name>A0A841FM34_9ACTN</name>
<dbReference type="EMBL" id="JACHGT010000003">
    <property type="protein sequence ID" value="MBB6033669.1"/>
    <property type="molecule type" value="Genomic_DNA"/>
</dbReference>
<protein>
    <recommendedName>
        <fullName evidence="5">Chemotaxis methyl-accepting receptor HlyB-like 4HB MCP domain-containing protein</fullName>
    </recommendedName>
</protein>
<organism evidence="3 4">
    <name type="scientific">Phytomonospora endophytica</name>
    <dbReference type="NCBI Taxonomy" id="714109"/>
    <lineage>
        <taxon>Bacteria</taxon>
        <taxon>Bacillati</taxon>
        <taxon>Actinomycetota</taxon>
        <taxon>Actinomycetes</taxon>
        <taxon>Micromonosporales</taxon>
        <taxon>Micromonosporaceae</taxon>
        <taxon>Phytomonospora</taxon>
    </lineage>
</organism>
<dbReference type="AlphaFoldDB" id="A0A841FM34"/>
<evidence type="ECO:0000313" key="3">
    <source>
        <dbReference type="EMBL" id="MBB6033669.1"/>
    </source>
</evidence>
<keyword evidence="4" id="KW-1185">Reference proteome</keyword>
<sequence length="444" mass="45973">MDIPRQRGGSPVVAPGAKREHLLGRGRNTPGRLTLLMAVLAFLALASGVAGVADVVGRDDLIDGVSDGSGRLGVAALEVYQSLSDADATATSAFLAGGVESPELRDRYDEDINHASIQLATAAASISTQEGADAVARLSADLPVYTGLIENARTYNQQGLPVGAAYLREASGLMQDRLLPAAQELQDNAGAQLAETQDSAATLPWIALAFILLTLGVLAFTQIDLSKRTNRTFNVGLLAGTIAMVLVLGWLGVASFLAAGHIDSGRDRGSAQIERLAEARIAALQARSAESVTLIARGGKSAADYEASFVQQMNLLLDTANGPLAKAKAANTDPALTPILDQALATAQAWNETHATLRGDDQRGEYTKAVELALSTEDGGAAKLSRQLDDLLAQAIGSAGDHFRSQTSAASNSLTGAGIGVGLLAVVCLAGAANGLQRRIAEYR</sequence>
<feature type="transmembrane region" description="Helical" evidence="2">
    <location>
        <begin position="235"/>
        <end position="258"/>
    </location>
</feature>
<feature type="transmembrane region" description="Helical" evidence="2">
    <location>
        <begin position="33"/>
        <end position="53"/>
    </location>
</feature>
<feature type="transmembrane region" description="Helical" evidence="2">
    <location>
        <begin position="203"/>
        <end position="223"/>
    </location>
</feature>
<feature type="transmembrane region" description="Helical" evidence="2">
    <location>
        <begin position="414"/>
        <end position="436"/>
    </location>
</feature>
<feature type="region of interest" description="Disordered" evidence="1">
    <location>
        <begin position="1"/>
        <end position="25"/>
    </location>
</feature>
<proteinExistence type="predicted"/>
<evidence type="ECO:0000313" key="4">
    <source>
        <dbReference type="Proteomes" id="UP000548476"/>
    </source>
</evidence>
<accession>A0A841FM34</accession>
<evidence type="ECO:0000256" key="2">
    <source>
        <dbReference type="SAM" id="Phobius"/>
    </source>
</evidence>
<keyword evidence="2" id="KW-0472">Membrane</keyword>
<dbReference type="RefSeq" id="WP_184786554.1">
    <property type="nucleotide sequence ID" value="NZ_BONT01000013.1"/>
</dbReference>